<reference evidence="1" key="1">
    <citation type="submission" date="2023-07" db="EMBL/GenBank/DDBJ databases">
        <authorList>
            <consortium name="AG Swart"/>
            <person name="Singh M."/>
            <person name="Singh A."/>
            <person name="Seah K."/>
            <person name="Emmerich C."/>
        </authorList>
    </citation>
    <scope>NUCLEOTIDE SEQUENCE</scope>
    <source>
        <strain evidence="1">DP1</strain>
    </source>
</reference>
<dbReference type="AlphaFoldDB" id="A0AAD1UFU8"/>
<protein>
    <submittedName>
        <fullName evidence="1">Uncharacterized protein</fullName>
    </submittedName>
</protein>
<accession>A0AAD1UFU8</accession>
<organism evidence="1 2">
    <name type="scientific">Euplotes crassus</name>
    <dbReference type="NCBI Taxonomy" id="5936"/>
    <lineage>
        <taxon>Eukaryota</taxon>
        <taxon>Sar</taxon>
        <taxon>Alveolata</taxon>
        <taxon>Ciliophora</taxon>
        <taxon>Intramacronucleata</taxon>
        <taxon>Spirotrichea</taxon>
        <taxon>Hypotrichia</taxon>
        <taxon>Euplotida</taxon>
        <taxon>Euplotidae</taxon>
        <taxon>Moneuplotes</taxon>
    </lineage>
</organism>
<name>A0AAD1UFU8_EUPCR</name>
<gene>
    <name evidence="1" type="ORF">ECRASSUSDP1_LOCUS9271</name>
</gene>
<dbReference type="Proteomes" id="UP001295684">
    <property type="component" value="Unassembled WGS sequence"/>
</dbReference>
<evidence type="ECO:0000313" key="1">
    <source>
        <dbReference type="EMBL" id="CAI2367982.1"/>
    </source>
</evidence>
<sequence>MNKVISDLQAKVNIRRSLKDNPSHSRNEFGIKFNRTTIKNSLNLDKSIPFCEKLAILKSYDKLSKENKTFLPELVNDLKTKIKQSRGAILKQKVRYKNGLKIIKLRKTRHSQAYFTDKALSKILIKKGKQMSKASPLGRKSAVAIPQSLSSSSITRVPTNKDSKGDISRLDRTPVRYLSPLDEFKNACQKTKGGCYNSLKNLQSSISRNFYNKKNMSSIPLCLKSKLKPPKLSPKQQDEDVMNFLRKLPRRPHKCSKSTKNIVDYKNSQKLIPIPVFP</sequence>
<keyword evidence="2" id="KW-1185">Reference proteome</keyword>
<comment type="caution">
    <text evidence="1">The sequence shown here is derived from an EMBL/GenBank/DDBJ whole genome shotgun (WGS) entry which is preliminary data.</text>
</comment>
<dbReference type="EMBL" id="CAMPGE010009107">
    <property type="protein sequence ID" value="CAI2367982.1"/>
    <property type="molecule type" value="Genomic_DNA"/>
</dbReference>
<proteinExistence type="predicted"/>
<evidence type="ECO:0000313" key="2">
    <source>
        <dbReference type="Proteomes" id="UP001295684"/>
    </source>
</evidence>